<organism evidence="5 6">
    <name type="scientific">Georgenia daeguensis</name>
    <dbReference type="NCBI Taxonomy" id="908355"/>
    <lineage>
        <taxon>Bacteria</taxon>
        <taxon>Bacillati</taxon>
        <taxon>Actinomycetota</taxon>
        <taxon>Actinomycetes</taxon>
        <taxon>Micrococcales</taxon>
        <taxon>Bogoriellaceae</taxon>
        <taxon>Georgenia</taxon>
    </lineage>
</organism>
<dbReference type="Proteomes" id="UP001499841">
    <property type="component" value="Unassembled WGS sequence"/>
</dbReference>
<evidence type="ECO:0000313" key="5">
    <source>
        <dbReference type="EMBL" id="GAA3512688.1"/>
    </source>
</evidence>
<reference evidence="6" key="1">
    <citation type="journal article" date="2019" name="Int. J. Syst. Evol. Microbiol.">
        <title>The Global Catalogue of Microorganisms (GCM) 10K type strain sequencing project: providing services to taxonomists for standard genome sequencing and annotation.</title>
        <authorList>
            <consortium name="The Broad Institute Genomics Platform"/>
            <consortium name="The Broad Institute Genome Sequencing Center for Infectious Disease"/>
            <person name="Wu L."/>
            <person name="Ma J."/>
        </authorList>
    </citation>
    <scope>NUCLEOTIDE SEQUENCE [LARGE SCALE GENOMIC DNA]</scope>
    <source>
        <strain evidence="6">JCM 17459</strain>
    </source>
</reference>
<keyword evidence="1" id="KW-0805">Transcription regulation</keyword>
<name>A0ABP6UNN4_9MICO</name>
<evidence type="ECO:0000313" key="6">
    <source>
        <dbReference type="Proteomes" id="UP001499841"/>
    </source>
</evidence>
<dbReference type="PROSITE" id="PS01124">
    <property type="entry name" value="HTH_ARAC_FAMILY_2"/>
    <property type="match status" value="1"/>
</dbReference>
<protein>
    <recommendedName>
        <fullName evidence="4">HTH araC/xylS-type domain-containing protein</fullName>
    </recommendedName>
</protein>
<keyword evidence="6" id="KW-1185">Reference proteome</keyword>
<comment type="caution">
    <text evidence="5">The sequence shown here is derived from an EMBL/GenBank/DDBJ whole genome shotgun (WGS) entry which is preliminary data.</text>
</comment>
<dbReference type="PRINTS" id="PR00032">
    <property type="entry name" value="HTHARAC"/>
</dbReference>
<evidence type="ECO:0000259" key="4">
    <source>
        <dbReference type="PROSITE" id="PS01124"/>
    </source>
</evidence>
<dbReference type="SUPFAM" id="SSF46689">
    <property type="entry name" value="Homeodomain-like"/>
    <property type="match status" value="1"/>
</dbReference>
<dbReference type="PANTHER" id="PTHR43280:SF2">
    <property type="entry name" value="HTH-TYPE TRANSCRIPTIONAL REGULATOR EXSA"/>
    <property type="match status" value="1"/>
</dbReference>
<keyword evidence="2" id="KW-0238">DNA-binding</keyword>
<feature type="domain" description="HTH araC/xylS-type" evidence="4">
    <location>
        <begin position="330"/>
        <end position="432"/>
    </location>
</feature>
<dbReference type="Gene3D" id="1.10.10.60">
    <property type="entry name" value="Homeodomain-like"/>
    <property type="match status" value="2"/>
</dbReference>
<dbReference type="InterPro" id="IPR009057">
    <property type="entry name" value="Homeodomain-like_sf"/>
</dbReference>
<accession>A0ABP6UNN4</accession>
<dbReference type="EMBL" id="BAABBA010000039">
    <property type="protein sequence ID" value="GAA3512688.1"/>
    <property type="molecule type" value="Genomic_DNA"/>
</dbReference>
<dbReference type="InterPro" id="IPR018771">
    <property type="entry name" value="PocR_dom"/>
</dbReference>
<dbReference type="Pfam" id="PF12833">
    <property type="entry name" value="HTH_18"/>
    <property type="match status" value="1"/>
</dbReference>
<sequence>MGDGDYGALDLRHLVDVERLQQIQDEFAADTGLGVITVDSTGAPVTDPSHFTELCQFLRNNPATRELCYGCDAHGGFQSSIEGKPVVYQCHAGLVDFSVSIIMGNQFLGAVAAGQVLLTRGQYDLRQLLAAHSTPSTDPGLQQLASEIRTIDVDELHRAANAIAQLANETLSKRSHTFGLVTTGPSLGRLPVVAQADQGPLLVPLVDGLSKPIPLIPASRRNQLDVVAVGRNLHAQNVGGNLELLGSYLDGLLPQWSQKIPRDDLRSLEDALIAVAQREGAQYGREMTLAVASRNGNRRAAMNRYECQIHCERLLIQLHDLIEPKLAVKDRTIASLVNEIEKDPTVFLSVSSAAQYLAISESHYSRQFKQHTGQSHTAYVTAKRLERAKLMLTHTDKPIMRIATELEFQPRNYFSRTFKKHLGLTPGEYRQQQRAERLAAAG</sequence>
<evidence type="ECO:0000256" key="3">
    <source>
        <dbReference type="ARBA" id="ARBA00023163"/>
    </source>
</evidence>
<gene>
    <name evidence="5" type="ORF">GCM10022262_40830</name>
</gene>
<evidence type="ECO:0000256" key="2">
    <source>
        <dbReference type="ARBA" id="ARBA00023125"/>
    </source>
</evidence>
<keyword evidence="3" id="KW-0804">Transcription</keyword>
<evidence type="ECO:0000256" key="1">
    <source>
        <dbReference type="ARBA" id="ARBA00023015"/>
    </source>
</evidence>
<dbReference type="Pfam" id="PF10114">
    <property type="entry name" value="PocR"/>
    <property type="match status" value="1"/>
</dbReference>
<dbReference type="InterPro" id="IPR018060">
    <property type="entry name" value="HTH_AraC"/>
</dbReference>
<proteinExistence type="predicted"/>
<dbReference type="PANTHER" id="PTHR43280">
    <property type="entry name" value="ARAC-FAMILY TRANSCRIPTIONAL REGULATOR"/>
    <property type="match status" value="1"/>
</dbReference>
<dbReference type="InterPro" id="IPR020449">
    <property type="entry name" value="Tscrpt_reg_AraC-type_HTH"/>
</dbReference>
<dbReference type="SMART" id="SM00342">
    <property type="entry name" value="HTH_ARAC"/>
    <property type="match status" value="1"/>
</dbReference>